<organism evidence="1 2">
    <name type="scientific">Hibiscus sabdariffa</name>
    <name type="common">roselle</name>
    <dbReference type="NCBI Taxonomy" id="183260"/>
    <lineage>
        <taxon>Eukaryota</taxon>
        <taxon>Viridiplantae</taxon>
        <taxon>Streptophyta</taxon>
        <taxon>Embryophyta</taxon>
        <taxon>Tracheophyta</taxon>
        <taxon>Spermatophyta</taxon>
        <taxon>Magnoliopsida</taxon>
        <taxon>eudicotyledons</taxon>
        <taxon>Gunneridae</taxon>
        <taxon>Pentapetalae</taxon>
        <taxon>rosids</taxon>
        <taxon>malvids</taxon>
        <taxon>Malvales</taxon>
        <taxon>Malvaceae</taxon>
        <taxon>Malvoideae</taxon>
        <taxon>Hibiscus</taxon>
    </lineage>
</organism>
<reference evidence="1 2" key="1">
    <citation type="journal article" date="2024" name="G3 (Bethesda)">
        <title>Genome assembly of Hibiscus sabdariffa L. provides insights into metabolisms of medicinal natural products.</title>
        <authorList>
            <person name="Kim T."/>
        </authorList>
    </citation>
    <scope>NUCLEOTIDE SEQUENCE [LARGE SCALE GENOMIC DNA]</scope>
    <source>
        <strain evidence="1">TK-2024</strain>
        <tissue evidence="1">Old leaves</tissue>
    </source>
</reference>
<protein>
    <submittedName>
        <fullName evidence="1">Uncharacterized protein</fullName>
    </submittedName>
</protein>
<proteinExistence type="predicted"/>
<evidence type="ECO:0000313" key="2">
    <source>
        <dbReference type="Proteomes" id="UP001396334"/>
    </source>
</evidence>
<keyword evidence="2" id="KW-1185">Reference proteome</keyword>
<accession>A0ABR2QQS7</accession>
<comment type="caution">
    <text evidence="1">The sequence shown here is derived from an EMBL/GenBank/DDBJ whole genome shotgun (WGS) entry which is preliminary data.</text>
</comment>
<dbReference type="Proteomes" id="UP001396334">
    <property type="component" value="Unassembled WGS sequence"/>
</dbReference>
<name>A0ABR2QQS7_9ROSI</name>
<gene>
    <name evidence="1" type="ORF">V6N11_060591</name>
</gene>
<dbReference type="EMBL" id="JBBPBN010000034">
    <property type="protein sequence ID" value="KAK9003018.1"/>
    <property type="molecule type" value="Genomic_DNA"/>
</dbReference>
<evidence type="ECO:0000313" key="1">
    <source>
        <dbReference type="EMBL" id="KAK9003018.1"/>
    </source>
</evidence>
<sequence length="80" mass="9472">MQRNKEREFIRQFGNFYFGNSCESHSTVARLNVRMLRNRAPSWGRLYCGAESYMLKHRTDPLLFVHNEWEAESSQVGINC</sequence>